<evidence type="ECO:0000256" key="4">
    <source>
        <dbReference type="ARBA" id="ARBA00022823"/>
    </source>
</evidence>
<keyword evidence="11" id="KW-1185">Reference proteome</keyword>
<dbReference type="PROSITE" id="PS50968">
    <property type="entry name" value="BIOTINYL_LIPOYL"/>
    <property type="match status" value="1"/>
</dbReference>
<sequence>MTAREFTLPDLGEGLTEAEIVRWLVAAGDTVEVDQPVVEVETAKAVMEVPTPYAGTVAELRAAEGTVLDVGAVLIVVDDRAPGPEAARYIEEERAGSGNVLVGYGTTAAPPRKRPVPRRHAAPATRPLVVSPVVRRLARDHGVDLGALAGSGPGGVITRADVERAIAPPVPADTAPANTAPAEPVPAAPAPDGPRPVAERVPLRGARKAAAEAFARSRREIPEATTWVDVDATALVQTRQEINARAARPIGLLALIARFVVAGLARHPELNSRVGEGEIVRFDGVNLGIAVQTDRGLVVPVIRDAHTRTARGLHDELARLTEAARAGALTAADLTGGTFTLNNYGVFGVDGSAPIINHPEAAILGVGRIIDRPWVVDGELAVRKVAQLGLAFDHRVCDGAPAAAFLRFVADCVEDPQTALTSL</sequence>
<keyword evidence="5 6" id="KW-0012">Acyltransferase</keyword>
<dbReference type="EC" id="2.3.1.-" evidence="6"/>
<dbReference type="PANTHER" id="PTHR43178:SF5">
    <property type="entry name" value="LIPOAMIDE ACYLTRANSFERASE COMPONENT OF BRANCHED-CHAIN ALPHA-KETO ACID DEHYDROGENASE COMPLEX, MITOCHONDRIAL"/>
    <property type="match status" value="1"/>
</dbReference>
<proteinExistence type="inferred from homology"/>
<dbReference type="Pfam" id="PF00198">
    <property type="entry name" value="2-oxoacid_dh"/>
    <property type="match status" value="1"/>
</dbReference>
<dbReference type="GO" id="GO:0005737">
    <property type="term" value="C:cytoplasm"/>
    <property type="evidence" value="ECO:0007669"/>
    <property type="project" value="TreeGrafter"/>
</dbReference>
<dbReference type="InterPro" id="IPR004167">
    <property type="entry name" value="PSBD"/>
</dbReference>
<dbReference type="Proteomes" id="UP000487268">
    <property type="component" value="Unassembled WGS sequence"/>
</dbReference>
<dbReference type="Gene3D" id="2.40.50.100">
    <property type="match status" value="1"/>
</dbReference>
<comment type="caution">
    <text evidence="10">The sequence shown here is derived from an EMBL/GenBank/DDBJ whole genome shotgun (WGS) entry which is preliminary data.</text>
</comment>
<feature type="domain" description="Peripheral subunit-binding (PSBD)" evidence="9">
    <location>
        <begin position="129"/>
        <end position="166"/>
    </location>
</feature>
<dbReference type="PANTHER" id="PTHR43178">
    <property type="entry name" value="DIHYDROLIPOAMIDE ACETYLTRANSFERASE COMPONENT OF PYRUVATE DEHYDROGENASE COMPLEX"/>
    <property type="match status" value="1"/>
</dbReference>
<dbReference type="InterPro" id="IPR023213">
    <property type="entry name" value="CAT-like_dom_sf"/>
</dbReference>
<dbReference type="Pfam" id="PF02817">
    <property type="entry name" value="E3_binding"/>
    <property type="match status" value="1"/>
</dbReference>
<evidence type="ECO:0000256" key="1">
    <source>
        <dbReference type="ARBA" id="ARBA00001938"/>
    </source>
</evidence>
<accession>A0A7K0C6X1</accession>
<dbReference type="Pfam" id="PF00364">
    <property type="entry name" value="Biotin_lipoyl"/>
    <property type="match status" value="1"/>
</dbReference>
<gene>
    <name evidence="10" type="primary">bkdC</name>
    <name evidence="10" type="ORF">ACRB68_73250</name>
</gene>
<dbReference type="SUPFAM" id="SSF52777">
    <property type="entry name" value="CoA-dependent acyltransferases"/>
    <property type="match status" value="1"/>
</dbReference>
<dbReference type="CDD" id="cd06849">
    <property type="entry name" value="lipoyl_domain"/>
    <property type="match status" value="1"/>
</dbReference>
<feature type="compositionally biased region" description="Low complexity" evidence="7">
    <location>
        <begin position="172"/>
        <end position="182"/>
    </location>
</feature>
<dbReference type="GO" id="GO:0031405">
    <property type="term" value="F:lipoic acid binding"/>
    <property type="evidence" value="ECO:0007669"/>
    <property type="project" value="TreeGrafter"/>
</dbReference>
<evidence type="ECO:0000256" key="7">
    <source>
        <dbReference type="SAM" id="MobiDB-lite"/>
    </source>
</evidence>
<evidence type="ECO:0000256" key="5">
    <source>
        <dbReference type="ARBA" id="ARBA00023315"/>
    </source>
</evidence>
<evidence type="ECO:0000256" key="6">
    <source>
        <dbReference type="RuleBase" id="RU003423"/>
    </source>
</evidence>
<evidence type="ECO:0000313" key="11">
    <source>
        <dbReference type="Proteomes" id="UP000487268"/>
    </source>
</evidence>
<comment type="cofactor">
    <cofactor evidence="1 6">
        <name>(R)-lipoate</name>
        <dbReference type="ChEBI" id="CHEBI:83088"/>
    </cofactor>
</comment>
<evidence type="ECO:0000313" key="10">
    <source>
        <dbReference type="EMBL" id="MQY09211.1"/>
    </source>
</evidence>
<dbReference type="InterPro" id="IPR000089">
    <property type="entry name" value="Biotin_lipoyl"/>
</dbReference>
<dbReference type="Gene3D" id="4.10.320.10">
    <property type="entry name" value="E3-binding domain"/>
    <property type="match status" value="1"/>
</dbReference>
<dbReference type="PROSITE" id="PS00189">
    <property type="entry name" value="LIPOYL"/>
    <property type="match status" value="1"/>
</dbReference>
<dbReference type="EMBL" id="WEGH01000005">
    <property type="protein sequence ID" value="MQY09211.1"/>
    <property type="molecule type" value="Genomic_DNA"/>
</dbReference>
<keyword evidence="4 6" id="KW-0450">Lipoyl</keyword>
<protein>
    <recommendedName>
        <fullName evidence="6">Dihydrolipoamide acetyltransferase component of pyruvate dehydrogenase complex</fullName>
        <ecNumber evidence="6">2.3.1.-</ecNumber>
    </recommendedName>
</protein>
<dbReference type="InterPro" id="IPR003016">
    <property type="entry name" value="2-oxoA_DH_lipoyl-BS"/>
</dbReference>
<dbReference type="Gene3D" id="3.30.559.10">
    <property type="entry name" value="Chloramphenicol acetyltransferase-like domain"/>
    <property type="match status" value="1"/>
</dbReference>
<dbReference type="InterPro" id="IPR050743">
    <property type="entry name" value="2-oxoacid_DH_E2_comp"/>
</dbReference>
<organism evidence="10 11">
    <name type="scientific">Actinomadura macrotermitis</name>
    <dbReference type="NCBI Taxonomy" id="2585200"/>
    <lineage>
        <taxon>Bacteria</taxon>
        <taxon>Bacillati</taxon>
        <taxon>Actinomycetota</taxon>
        <taxon>Actinomycetes</taxon>
        <taxon>Streptosporangiales</taxon>
        <taxon>Thermomonosporaceae</taxon>
        <taxon>Actinomadura</taxon>
    </lineage>
</organism>
<dbReference type="OrthoDB" id="9805770at2"/>
<dbReference type="InterPro" id="IPR011053">
    <property type="entry name" value="Single_hybrid_motif"/>
</dbReference>
<evidence type="ECO:0000256" key="3">
    <source>
        <dbReference type="ARBA" id="ARBA00022679"/>
    </source>
</evidence>
<dbReference type="InterPro" id="IPR036625">
    <property type="entry name" value="E3-bd_dom_sf"/>
</dbReference>
<dbReference type="RefSeq" id="WP_153540652.1">
    <property type="nucleotide sequence ID" value="NZ_WEGH01000005.1"/>
</dbReference>
<dbReference type="SUPFAM" id="SSF51230">
    <property type="entry name" value="Single hybrid motif"/>
    <property type="match status" value="1"/>
</dbReference>
<dbReference type="InterPro" id="IPR001078">
    <property type="entry name" value="2-oxoacid_DH_actylTfrase"/>
</dbReference>
<feature type="domain" description="Lipoyl-binding" evidence="8">
    <location>
        <begin position="3"/>
        <end position="78"/>
    </location>
</feature>
<evidence type="ECO:0000259" key="8">
    <source>
        <dbReference type="PROSITE" id="PS50968"/>
    </source>
</evidence>
<dbReference type="PROSITE" id="PS51826">
    <property type="entry name" value="PSBD"/>
    <property type="match status" value="1"/>
</dbReference>
<keyword evidence="3 6" id="KW-0808">Transferase</keyword>
<dbReference type="FunFam" id="3.30.559.10:FF:000007">
    <property type="entry name" value="Dihydrolipoamide acetyltransferase component of pyruvate dehydrogenase complex"/>
    <property type="match status" value="1"/>
</dbReference>
<dbReference type="AlphaFoldDB" id="A0A7K0C6X1"/>
<reference evidence="10 11" key="1">
    <citation type="submission" date="2019-10" db="EMBL/GenBank/DDBJ databases">
        <title>Actinomadura rubteroloni sp. nov. and Actinomadura macrotermitis sp. nov., isolated from the gut of fungus growing-termite Macrotermes natalensis.</title>
        <authorList>
            <person name="Benndorf R."/>
            <person name="Martin K."/>
            <person name="Kuefner M."/>
            <person name="De Beer W."/>
            <person name="Kaster A.-K."/>
            <person name="Vollmers J."/>
            <person name="Poulsen M."/>
            <person name="Beemelmanns C."/>
        </authorList>
    </citation>
    <scope>NUCLEOTIDE SEQUENCE [LARGE SCALE GENOMIC DNA]</scope>
    <source>
        <strain evidence="10 11">RB68</strain>
    </source>
</reference>
<dbReference type="SUPFAM" id="SSF47005">
    <property type="entry name" value="Peripheral subunit-binding domain of 2-oxo acid dehydrogenase complex"/>
    <property type="match status" value="1"/>
</dbReference>
<name>A0A7K0C6X1_9ACTN</name>
<evidence type="ECO:0000256" key="2">
    <source>
        <dbReference type="ARBA" id="ARBA00007317"/>
    </source>
</evidence>
<feature type="region of interest" description="Disordered" evidence="7">
    <location>
        <begin position="169"/>
        <end position="202"/>
    </location>
</feature>
<evidence type="ECO:0000259" key="9">
    <source>
        <dbReference type="PROSITE" id="PS51826"/>
    </source>
</evidence>
<dbReference type="GO" id="GO:0016407">
    <property type="term" value="F:acetyltransferase activity"/>
    <property type="evidence" value="ECO:0007669"/>
    <property type="project" value="TreeGrafter"/>
</dbReference>
<comment type="similarity">
    <text evidence="2 6">Belongs to the 2-oxoacid dehydrogenase family.</text>
</comment>
<feature type="compositionally biased region" description="Pro residues" evidence="7">
    <location>
        <begin position="183"/>
        <end position="194"/>
    </location>
</feature>